<dbReference type="AlphaFoldDB" id="A0A2H1VFR2"/>
<name>A0A2H1VFR2_SPOFR</name>
<accession>A0A2H1VFR2</accession>
<reference evidence="2" key="1">
    <citation type="submission" date="2016-07" db="EMBL/GenBank/DDBJ databases">
        <authorList>
            <person name="Bretaudeau A."/>
        </authorList>
    </citation>
    <scope>NUCLEOTIDE SEQUENCE</scope>
    <source>
        <strain evidence="2">Rice</strain>
        <tissue evidence="2">Whole body</tissue>
    </source>
</reference>
<evidence type="ECO:0000313" key="2">
    <source>
        <dbReference type="EMBL" id="SOQ39693.1"/>
    </source>
</evidence>
<protein>
    <submittedName>
        <fullName evidence="2">SFRICE_001137</fullName>
    </submittedName>
</protein>
<sequence length="237" mass="26195">MLKLVNKRHGGDICRIPRHLRLWPSLAAVTCCDVGCFTDAGGGRQWRASLQLPTESREPIADLIKHYCCRWPEAVLAQDFLSHGASFNKKYEIECPSATKPNKLAKFANTYNKQNGKFSPSVIQGVRFKVWIRMEKNVKKVLSYSYPLNKSNCMHAVLHASLKLVFITLLDDLRSIASAPVLVRVADVWISRQPGISMTSREGGSTPWGGSDRDAGRGGAAGAGVARASERAARTWR</sequence>
<evidence type="ECO:0000256" key="1">
    <source>
        <dbReference type="SAM" id="MobiDB-lite"/>
    </source>
</evidence>
<proteinExistence type="predicted"/>
<organism evidence="2">
    <name type="scientific">Spodoptera frugiperda</name>
    <name type="common">Fall armyworm</name>
    <dbReference type="NCBI Taxonomy" id="7108"/>
    <lineage>
        <taxon>Eukaryota</taxon>
        <taxon>Metazoa</taxon>
        <taxon>Ecdysozoa</taxon>
        <taxon>Arthropoda</taxon>
        <taxon>Hexapoda</taxon>
        <taxon>Insecta</taxon>
        <taxon>Pterygota</taxon>
        <taxon>Neoptera</taxon>
        <taxon>Endopterygota</taxon>
        <taxon>Lepidoptera</taxon>
        <taxon>Glossata</taxon>
        <taxon>Ditrysia</taxon>
        <taxon>Noctuoidea</taxon>
        <taxon>Noctuidae</taxon>
        <taxon>Amphipyrinae</taxon>
        <taxon>Spodoptera</taxon>
    </lineage>
</organism>
<feature type="region of interest" description="Disordered" evidence="1">
    <location>
        <begin position="198"/>
        <end position="237"/>
    </location>
</feature>
<dbReference type="EMBL" id="ODYU01002331">
    <property type="protein sequence ID" value="SOQ39693.1"/>
    <property type="molecule type" value="Genomic_DNA"/>
</dbReference>
<gene>
    <name evidence="2" type="ORF">SFRICE_001137</name>
</gene>
<feature type="compositionally biased region" description="Basic and acidic residues" evidence="1">
    <location>
        <begin position="228"/>
        <end position="237"/>
    </location>
</feature>